<evidence type="ECO:0000313" key="3">
    <source>
        <dbReference type="Proteomes" id="UP000603453"/>
    </source>
</evidence>
<feature type="region of interest" description="Disordered" evidence="1">
    <location>
        <begin position="1"/>
        <end position="73"/>
    </location>
</feature>
<name>A0A8H7VAN0_9FUNG</name>
<sequence length="662" mass="73915">MTNKSAEWSAKKEKKGTSNLDTKSYKKKVAPAKPKTPPMMSEPILLTKPSKPITKASAKPVDAHSKKKIRTSRKSRSRVRSFISLSIVSYLGYHALYACGSPFENNEDKAAICAAIDPIKLDLYAIYQSNLVQTNAGPYLEKGNALYLEYGVPVQSRVSELYLQHGKPVVDQSWMGAQQVYKQQVEPIYMAKVAPMIHPYLAHAKPYYHQQFNLLLTQTSEKAKEARAVLQYQLDHLPPPIQHAKETACAHIKEWIHRAEHTDLLPILLKYYWAIVDFLQFDLLPVVKQSHVVTQLNTYYVANMKDYVDLNLKPVLAHLPVAKLVNFVHAQLPSRPAQKVYPVATSASTQLKTALLAPKTKDIPITPPAEAKTAVTITKSSAPASAATHLHQKPEPTIDVDGNAHDIVQEKSVKPTAATEYAPDAEKAEAIYVPTCNSAEEQLVVANTEKHLVAVPTDKEVFELHKEEVKAQAVIPPVKKETPTIVPEKEEEEIVFSIQTEVPVVPKEEEEVVFRIQTEVPFATEAEVEEDVIEVEAPTASEEAVVETKAPHVKEEEEETVFRIQTEAPVAMATEESKKSAEKENIVVPPAIQNEELVLESRGEKSEEPAFIKVDEPAVEHEQVDYEEPIVKVDKVEEPKLNIKVPVKKEEPSFKENEPVSI</sequence>
<evidence type="ECO:0000256" key="1">
    <source>
        <dbReference type="SAM" id="MobiDB-lite"/>
    </source>
</evidence>
<accession>A0A8H7VAN0</accession>
<organism evidence="2 3">
    <name type="scientific">Mucor saturninus</name>
    <dbReference type="NCBI Taxonomy" id="64648"/>
    <lineage>
        <taxon>Eukaryota</taxon>
        <taxon>Fungi</taxon>
        <taxon>Fungi incertae sedis</taxon>
        <taxon>Mucoromycota</taxon>
        <taxon>Mucoromycotina</taxon>
        <taxon>Mucoromycetes</taxon>
        <taxon>Mucorales</taxon>
        <taxon>Mucorineae</taxon>
        <taxon>Mucoraceae</taxon>
        <taxon>Mucor</taxon>
    </lineage>
</organism>
<gene>
    <name evidence="2" type="ORF">INT47_006889</name>
</gene>
<comment type="caution">
    <text evidence="2">The sequence shown here is derived from an EMBL/GenBank/DDBJ whole genome shotgun (WGS) entry which is preliminary data.</text>
</comment>
<dbReference type="Proteomes" id="UP000603453">
    <property type="component" value="Unassembled WGS sequence"/>
</dbReference>
<evidence type="ECO:0000313" key="2">
    <source>
        <dbReference type="EMBL" id="KAG2207414.1"/>
    </source>
</evidence>
<dbReference type="AlphaFoldDB" id="A0A8H7VAN0"/>
<proteinExistence type="predicted"/>
<keyword evidence="3" id="KW-1185">Reference proteome</keyword>
<dbReference type="OrthoDB" id="2274659at2759"/>
<protein>
    <submittedName>
        <fullName evidence="2">Uncharacterized protein</fullName>
    </submittedName>
</protein>
<reference evidence="2" key="1">
    <citation type="submission" date="2020-12" db="EMBL/GenBank/DDBJ databases">
        <title>Metabolic potential, ecology and presence of endohyphal bacteria is reflected in genomic diversity of Mucoromycotina.</title>
        <authorList>
            <person name="Muszewska A."/>
            <person name="Okrasinska A."/>
            <person name="Steczkiewicz K."/>
            <person name="Drgas O."/>
            <person name="Orlowska M."/>
            <person name="Perlinska-Lenart U."/>
            <person name="Aleksandrzak-Piekarczyk T."/>
            <person name="Szatraj K."/>
            <person name="Zielenkiewicz U."/>
            <person name="Pilsyk S."/>
            <person name="Malc E."/>
            <person name="Mieczkowski P."/>
            <person name="Kruszewska J.S."/>
            <person name="Biernat P."/>
            <person name="Pawlowska J."/>
        </authorList>
    </citation>
    <scope>NUCLEOTIDE SEQUENCE</scope>
    <source>
        <strain evidence="2">WA0000017839</strain>
    </source>
</reference>
<dbReference type="EMBL" id="JAEPRD010000025">
    <property type="protein sequence ID" value="KAG2207414.1"/>
    <property type="molecule type" value="Genomic_DNA"/>
</dbReference>